<reference evidence="3 4" key="1">
    <citation type="submission" date="2016-03" db="EMBL/GenBank/DDBJ databases">
        <authorList>
            <person name="Ploux O."/>
        </authorList>
    </citation>
    <scope>NUCLEOTIDE SEQUENCE [LARGE SCALE GENOMIC DNA]</scope>
    <source>
        <strain evidence="3 4">R-45370</strain>
    </source>
</reference>
<dbReference type="STRING" id="980561.A1359_03615"/>
<name>A0A177NSD2_9GAMM</name>
<proteinExistence type="predicted"/>
<keyword evidence="2" id="KW-0812">Transmembrane</keyword>
<keyword evidence="2" id="KW-0472">Membrane</keyword>
<keyword evidence="4" id="KW-1185">Reference proteome</keyword>
<evidence type="ECO:0000313" key="4">
    <source>
        <dbReference type="Proteomes" id="UP000078476"/>
    </source>
</evidence>
<dbReference type="EMBL" id="LUUI01000055">
    <property type="protein sequence ID" value="OAI20109.1"/>
    <property type="molecule type" value="Genomic_DNA"/>
</dbReference>
<feature type="region of interest" description="Disordered" evidence="1">
    <location>
        <begin position="192"/>
        <end position="212"/>
    </location>
</feature>
<dbReference type="Proteomes" id="UP000078476">
    <property type="component" value="Unassembled WGS sequence"/>
</dbReference>
<evidence type="ECO:0000256" key="1">
    <source>
        <dbReference type="SAM" id="MobiDB-lite"/>
    </source>
</evidence>
<gene>
    <name evidence="3" type="ORF">A1359_03615</name>
</gene>
<comment type="caution">
    <text evidence="3">The sequence shown here is derived from an EMBL/GenBank/DDBJ whole genome shotgun (WGS) entry which is preliminary data.</text>
</comment>
<sequence>MNASPLTLKQRFKLSRFFHGEDPISGPITLNQRRVFILPTLGGLGFICLIALVLLIAFVYNNNLAYMLGFLLASIFFVTILHSYKSLAGLVLSAGYNQPMFAGDLAEFNFFIHNPDNHARFAIDIHLQETRTIDLAPYQTLPVIMYKSTKRRGWLSMDTLTLSSFFPLGLFRAWSPLRFDSKALIYPRPAQTELPFPETDTGQGQQGQNRRNGDDFFGLKSYQAGDAIRQIHWKSYAKGRGLHSKQYSGSNNVELWLDYDTTPGGQIEERLSQLCRWLVEAERAGFRYGLVLPGLKLTPDSGTQHFEHCLRALALF</sequence>
<dbReference type="PANTHER" id="PTHR34351">
    <property type="entry name" value="SLR1927 PROTEIN-RELATED"/>
    <property type="match status" value="1"/>
</dbReference>
<dbReference type="PANTHER" id="PTHR34351:SF1">
    <property type="entry name" value="SLR1927 PROTEIN"/>
    <property type="match status" value="1"/>
</dbReference>
<evidence type="ECO:0000313" key="3">
    <source>
        <dbReference type="EMBL" id="OAI20109.1"/>
    </source>
</evidence>
<protein>
    <submittedName>
        <fullName evidence="3">Uncharacterized protein</fullName>
    </submittedName>
</protein>
<feature type="transmembrane region" description="Helical" evidence="2">
    <location>
        <begin position="64"/>
        <end position="84"/>
    </location>
</feature>
<keyword evidence="2" id="KW-1133">Transmembrane helix</keyword>
<organism evidence="3 4">
    <name type="scientific">Methylomonas lenta</name>
    <dbReference type="NCBI Taxonomy" id="980561"/>
    <lineage>
        <taxon>Bacteria</taxon>
        <taxon>Pseudomonadati</taxon>
        <taxon>Pseudomonadota</taxon>
        <taxon>Gammaproteobacteria</taxon>
        <taxon>Methylococcales</taxon>
        <taxon>Methylococcaceae</taxon>
        <taxon>Methylomonas</taxon>
    </lineage>
</organism>
<feature type="transmembrane region" description="Helical" evidence="2">
    <location>
        <begin position="35"/>
        <end position="58"/>
    </location>
</feature>
<dbReference type="AlphaFoldDB" id="A0A177NSD2"/>
<dbReference type="OrthoDB" id="5298497at2"/>
<accession>A0A177NSD2</accession>
<evidence type="ECO:0000256" key="2">
    <source>
        <dbReference type="SAM" id="Phobius"/>
    </source>
</evidence>